<keyword evidence="1" id="KW-0175">Coiled coil</keyword>
<gene>
    <name evidence="3" type="ORF">UF10_01000</name>
</gene>
<name>A0A2P7Q248_9FIRM</name>
<evidence type="ECO:0000256" key="2">
    <source>
        <dbReference type="SAM" id="MobiDB-lite"/>
    </source>
</evidence>
<evidence type="ECO:0000256" key="1">
    <source>
        <dbReference type="SAM" id="Coils"/>
    </source>
</evidence>
<protein>
    <submittedName>
        <fullName evidence="3">Uncharacterized protein</fullName>
    </submittedName>
</protein>
<accession>A0A2P7Q248</accession>
<keyword evidence="4" id="KW-1185">Reference proteome</keyword>
<comment type="caution">
    <text evidence="3">The sequence shown here is derived from an EMBL/GenBank/DDBJ whole genome shotgun (WGS) entry which is preliminary data.</text>
</comment>
<organism evidence="3 4">
    <name type="scientific">Peptostreptococcus russellii</name>
    <dbReference type="NCBI Taxonomy" id="215200"/>
    <lineage>
        <taxon>Bacteria</taxon>
        <taxon>Bacillati</taxon>
        <taxon>Bacillota</taxon>
        <taxon>Clostridia</taxon>
        <taxon>Peptostreptococcales</taxon>
        <taxon>Peptostreptococcaceae</taxon>
        <taxon>Peptostreptococcus</taxon>
    </lineage>
</organism>
<evidence type="ECO:0000313" key="3">
    <source>
        <dbReference type="EMBL" id="PSJ32017.1"/>
    </source>
</evidence>
<feature type="region of interest" description="Disordered" evidence="2">
    <location>
        <begin position="20"/>
        <end position="40"/>
    </location>
</feature>
<dbReference type="EMBL" id="JYGE01000002">
    <property type="protein sequence ID" value="PSJ32017.1"/>
    <property type="molecule type" value="Genomic_DNA"/>
</dbReference>
<dbReference type="OrthoDB" id="10014882at2"/>
<sequence length="271" mass="31333">MVYNKDKRLLEFDEEIASVDEEIEASSNGEIDSNEVDNSDYDEKLDLVEEEDDEDAGFELDDSGMIPMLEELKALGNDNSADKDKFIDNEEKFLEEKPVLNLDFEDESEEVTRKLEIMSDDNSDDLLEDDDVLMDSFDKDEIIEKNTPDEKIVDDYESMYDFNYLDQLDDDLDIDKQTIFAEDDFLPDTSDVKVKFYDDANISDSTNILEALDKIADKSEILDELERLSDNTEALELLEEGMDDFQDYLKTMKRIANSLERIADSLEKKDI</sequence>
<evidence type="ECO:0000313" key="4">
    <source>
        <dbReference type="Proteomes" id="UP000241434"/>
    </source>
</evidence>
<dbReference type="Proteomes" id="UP000241434">
    <property type="component" value="Unassembled WGS sequence"/>
</dbReference>
<proteinExistence type="predicted"/>
<feature type="coiled-coil region" evidence="1">
    <location>
        <begin position="208"/>
        <end position="269"/>
    </location>
</feature>
<reference evidence="3" key="1">
    <citation type="thesis" date="2015" institute="Rutgers" country="The State University of New Jersey, 14 College Farm Rd., New Brunswick, NJ, USA">
        <title>Ammonia toxicity in bacteria and its implications for treatment of and resource recovery from highly nitrogenous organic wastes.</title>
        <authorList>
            <person name="Luther A.K."/>
        </authorList>
    </citation>
    <scope>NUCLEOTIDE SEQUENCE</scope>
    <source>
        <strain evidence="3">RT-10B</strain>
    </source>
</reference>
<dbReference type="RefSeq" id="WP_106775998.1">
    <property type="nucleotide sequence ID" value="NZ_JYGE01000002.1"/>
</dbReference>
<dbReference type="AlphaFoldDB" id="A0A2P7Q248"/>